<evidence type="ECO:0000259" key="4">
    <source>
        <dbReference type="Pfam" id="PF02678"/>
    </source>
</evidence>
<dbReference type="PIRSF" id="PIRSF006232">
    <property type="entry name" value="Pirin"/>
    <property type="match status" value="1"/>
</dbReference>
<feature type="binding site" evidence="2">
    <location>
        <position position="60"/>
    </location>
    <ligand>
        <name>Fe cation</name>
        <dbReference type="ChEBI" id="CHEBI:24875"/>
    </ligand>
</feature>
<evidence type="ECO:0000259" key="5">
    <source>
        <dbReference type="Pfam" id="PF05726"/>
    </source>
</evidence>
<dbReference type="CDD" id="cd02247">
    <property type="entry name" value="cupin_pirin_C"/>
    <property type="match status" value="1"/>
</dbReference>
<dbReference type="InterPro" id="IPR012093">
    <property type="entry name" value="Pirin"/>
</dbReference>
<feature type="binding site" evidence="2">
    <location>
        <position position="62"/>
    </location>
    <ligand>
        <name>Fe cation</name>
        <dbReference type="ChEBI" id="CHEBI:24875"/>
    </ligand>
</feature>
<sequence length="290" mass="32128">MTLKRKLINIQTPAGQPGFLGRGHIARPVIQVDYTESDPFILLMDDMLDKKDETPVGGPHPHAGFETVSLLLEGEMGDDNHKMKGGDFQMMTAGSGVIHTETIEKKTKMRLLQLWLNLPEKHRWTSPRLQDLSLEHVPQRSANGLQVKVYSGSFAGLTSPVKNHVPVIIADVTMQPGITTVQQIPASYNGFLYVISGSVQVGEDKQLLQQDQVGWLNRYTGTGESDLVLTASETGARFILYAGQPQGDPIVSHGPFIGSTTDDIRRLYHEYNQGKMQHISSVPAEQQFVW</sequence>
<gene>
    <name evidence="6" type="ORF">A4R26_22130</name>
</gene>
<dbReference type="Proteomes" id="UP000192276">
    <property type="component" value="Unassembled WGS sequence"/>
</dbReference>
<feature type="binding site" evidence="2">
    <location>
        <position position="99"/>
    </location>
    <ligand>
        <name>Fe cation</name>
        <dbReference type="ChEBI" id="CHEBI:24875"/>
    </ligand>
</feature>
<dbReference type="GO" id="GO:0046872">
    <property type="term" value="F:metal ion binding"/>
    <property type="evidence" value="ECO:0007669"/>
    <property type="project" value="UniProtKB-KW"/>
</dbReference>
<evidence type="ECO:0000256" key="1">
    <source>
        <dbReference type="ARBA" id="ARBA00008416"/>
    </source>
</evidence>
<protein>
    <submittedName>
        <fullName evidence="6">Pimeloyl-CoA dehydrogenase</fullName>
    </submittedName>
</protein>
<evidence type="ECO:0000256" key="2">
    <source>
        <dbReference type="PIRSR" id="PIRSR006232-1"/>
    </source>
</evidence>
<reference evidence="7" key="1">
    <citation type="submission" date="2016-04" db="EMBL/GenBank/DDBJ databases">
        <authorList>
            <person name="Chen L."/>
            <person name="Zhuang W."/>
            <person name="Wang G."/>
        </authorList>
    </citation>
    <scope>NUCLEOTIDE SEQUENCE [LARGE SCALE GENOMIC DNA]</scope>
    <source>
        <strain evidence="7">208</strain>
    </source>
</reference>
<proteinExistence type="inferred from homology"/>
<dbReference type="PANTHER" id="PTHR13903">
    <property type="entry name" value="PIRIN-RELATED"/>
    <property type="match status" value="1"/>
</dbReference>
<dbReference type="InterPro" id="IPR008778">
    <property type="entry name" value="Pirin_C_dom"/>
</dbReference>
<dbReference type="SUPFAM" id="SSF51182">
    <property type="entry name" value="RmlC-like cupins"/>
    <property type="match status" value="1"/>
</dbReference>
<dbReference type="STRING" id="550983.A4R26_22130"/>
<dbReference type="Gene3D" id="2.60.120.10">
    <property type="entry name" value="Jelly Rolls"/>
    <property type="match status" value="2"/>
</dbReference>
<feature type="binding site" evidence="2">
    <location>
        <position position="101"/>
    </location>
    <ligand>
        <name>Fe cation</name>
        <dbReference type="ChEBI" id="CHEBI:24875"/>
    </ligand>
</feature>
<comment type="similarity">
    <text evidence="1 3">Belongs to the pirin family.</text>
</comment>
<dbReference type="Pfam" id="PF02678">
    <property type="entry name" value="Pirin"/>
    <property type="match status" value="1"/>
</dbReference>
<name>A0A1V9FKS7_9BACT</name>
<comment type="caution">
    <text evidence="6">The sequence shown here is derived from an EMBL/GenBank/DDBJ whole genome shotgun (WGS) entry which is preliminary data.</text>
</comment>
<feature type="domain" description="Pirin N-terminal" evidence="4">
    <location>
        <begin position="57"/>
        <end position="116"/>
    </location>
</feature>
<keyword evidence="7" id="KW-1185">Reference proteome</keyword>
<keyword evidence="2" id="KW-0408">Iron</keyword>
<accession>A0A1V9FKS7</accession>
<dbReference type="EMBL" id="LWBP01000186">
    <property type="protein sequence ID" value="OQP58881.1"/>
    <property type="molecule type" value="Genomic_DNA"/>
</dbReference>
<keyword evidence="2" id="KW-0479">Metal-binding</keyword>
<feature type="domain" description="Pirin C-terminal" evidence="5">
    <location>
        <begin position="170"/>
        <end position="276"/>
    </location>
</feature>
<comment type="cofactor">
    <cofactor evidence="2">
        <name>Fe cation</name>
        <dbReference type="ChEBI" id="CHEBI:24875"/>
    </cofactor>
    <text evidence="2">Binds 1 Fe cation per subunit.</text>
</comment>
<dbReference type="RefSeq" id="WP_081164771.1">
    <property type="nucleotide sequence ID" value="NZ_LWBP01000186.1"/>
</dbReference>
<dbReference type="InterPro" id="IPR011051">
    <property type="entry name" value="RmlC_Cupin_sf"/>
</dbReference>
<dbReference type="OrthoDB" id="321327at2"/>
<evidence type="ECO:0000313" key="6">
    <source>
        <dbReference type="EMBL" id="OQP58881.1"/>
    </source>
</evidence>
<dbReference type="PANTHER" id="PTHR13903:SF8">
    <property type="entry name" value="PIRIN"/>
    <property type="match status" value="1"/>
</dbReference>
<dbReference type="Pfam" id="PF05726">
    <property type="entry name" value="Pirin_C"/>
    <property type="match status" value="1"/>
</dbReference>
<dbReference type="InterPro" id="IPR003829">
    <property type="entry name" value="Pirin_N_dom"/>
</dbReference>
<dbReference type="InterPro" id="IPR014710">
    <property type="entry name" value="RmlC-like_jellyroll"/>
</dbReference>
<organism evidence="6 7">
    <name type="scientific">Niastella populi</name>
    <dbReference type="NCBI Taxonomy" id="550983"/>
    <lineage>
        <taxon>Bacteria</taxon>
        <taxon>Pseudomonadati</taxon>
        <taxon>Bacteroidota</taxon>
        <taxon>Chitinophagia</taxon>
        <taxon>Chitinophagales</taxon>
        <taxon>Chitinophagaceae</taxon>
        <taxon>Niastella</taxon>
    </lineage>
</organism>
<dbReference type="AlphaFoldDB" id="A0A1V9FKS7"/>
<evidence type="ECO:0000313" key="7">
    <source>
        <dbReference type="Proteomes" id="UP000192276"/>
    </source>
</evidence>
<evidence type="ECO:0000256" key="3">
    <source>
        <dbReference type="RuleBase" id="RU003457"/>
    </source>
</evidence>